<name>A0A6P9A0I7_THRPL</name>
<accession>A0A6P9A0I7</accession>
<protein>
    <submittedName>
        <fullName evidence="2">Uncharacterized protein LOC117651236 isoform X1</fullName>
    </submittedName>
</protein>
<evidence type="ECO:0000313" key="2">
    <source>
        <dbReference type="RefSeq" id="XP_034250945.1"/>
    </source>
</evidence>
<dbReference type="GeneID" id="117651236"/>
<dbReference type="RefSeq" id="XP_034250945.1">
    <property type="nucleotide sequence ID" value="XM_034395054.1"/>
</dbReference>
<dbReference type="InParanoid" id="A0A6P9A0I7"/>
<keyword evidence="1" id="KW-1185">Reference proteome</keyword>
<proteinExistence type="predicted"/>
<dbReference type="AlphaFoldDB" id="A0A6P9A0I7"/>
<reference evidence="2" key="1">
    <citation type="submission" date="2025-08" db="UniProtKB">
        <authorList>
            <consortium name="RefSeq"/>
        </authorList>
    </citation>
    <scope>IDENTIFICATION</scope>
    <source>
        <tissue evidence="2">Total insect</tissue>
    </source>
</reference>
<sequence>MSPGKLEQPTALCRAPPHPGLCLSPTLVGLPASDARLTAALRGTGEACPKETCQCKCGENCNCGTDCKCCTKTGDAKGCCSGKQCSDKKA</sequence>
<dbReference type="Proteomes" id="UP000515158">
    <property type="component" value="Unplaced"/>
</dbReference>
<organism evidence="2">
    <name type="scientific">Thrips palmi</name>
    <name type="common">Melon thrips</name>
    <dbReference type="NCBI Taxonomy" id="161013"/>
    <lineage>
        <taxon>Eukaryota</taxon>
        <taxon>Metazoa</taxon>
        <taxon>Ecdysozoa</taxon>
        <taxon>Arthropoda</taxon>
        <taxon>Hexapoda</taxon>
        <taxon>Insecta</taxon>
        <taxon>Pterygota</taxon>
        <taxon>Neoptera</taxon>
        <taxon>Paraneoptera</taxon>
        <taxon>Thysanoptera</taxon>
        <taxon>Terebrantia</taxon>
        <taxon>Thripoidea</taxon>
        <taxon>Thripidae</taxon>
        <taxon>Thrips</taxon>
    </lineage>
</organism>
<gene>
    <name evidence="2" type="primary">LOC117651236</name>
</gene>
<evidence type="ECO:0000313" key="1">
    <source>
        <dbReference type="Proteomes" id="UP000515158"/>
    </source>
</evidence>
<dbReference type="KEGG" id="tpal:117651236"/>